<protein>
    <submittedName>
        <fullName evidence="1">Uncharacterized protein</fullName>
    </submittedName>
</protein>
<dbReference type="AlphaFoldDB" id="A0A2B7YEJ9"/>
<gene>
    <name evidence="1" type="ORF">RN96_14270</name>
</gene>
<organism evidence="1 2">
    <name type="scientific">Fusobacterium nucleatum subsp. polymorphum</name>
    <name type="common">Fusobacterium polymorphum</name>
    <dbReference type="NCBI Taxonomy" id="76857"/>
    <lineage>
        <taxon>Bacteria</taxon>
        <taxon>Fusobacteriati</taxon>
        <taxon>Fusobacteriota</taxon>
        <taxon>Fusobacteriia</taxon>
        <taxon>Fusobacteriales</taxon>
        <taxon>Fusobacteriaceae</taxon>
        <taxon>Fusobacterium</taxon>
    </lineage>
</organism>
<evidence type="ECO:0000313" key="2">
    <source>
        <dbReference type="Proteomes" id="UP000222862"/>
    </source>
</evidence>
<evidence type="ECO:0000313" key="1">
    <source>
        <dbReference type="EMBL" id="PGH19620.1"/>
    </source>
</evidence>
<dbReference type="EMBL" id="NJGI01000009">
    <property type="protein sequence ID" value="PGH19620.1"/>
    <property type="molecule type" value="Genomic_DNA"/>
</dbReference>
<comment type="caution">
    <text evidence="1">The sequence shown here is derived from an EMBL/GenBank/DDBJ whole genome shotgun (WGS) entry which is preliminary data.</text>
</comment>
<dbReference type="RefSeq" id="WP_098703908.1">
    <property type="nucleotide sequence ID" value="NZ_NJGI01000009.1"/>
</dbReference>
<proteinExistence type="predicted"/>
<name>A0A2B7YEJ9_FUSNP</name>
<reference evidence="1 2" key="1">
    <citation type="submission" date="2017-06" db="EMBL/GenBank/DDBJ databases">
        <title>Genome sequencing of Fusobacterium nucleatum subsp. polymorphum KCOM 1232 (=ChDC F37).</title>
        <authorList>
            <person name="Kook J.-K."/>
            <person name="Park S.-N."/>
            <person name="Lim Y.K."/>
            <person name="Roh H."/>
        </authorList>
    </citation>
    <scope>NUCLEOTIDE SEQUENCE [LARGE SCALE GENOMIC DNA]</scope>
    <source>
        <strain evidence="2">KCOM 1232 ( ChDC F37)</strain>
    </source>
</reference>
<sequence length="143" mass="17091">MKENGNKLTFISMNGKTNYIKMERKIEERKNKFSGNSKIIFVIDTDNVSSNSNDLKLFNEIENYIKQKKYHLIFLNPDIERIFIPEKKIKNKSDKKIYARHFIWNDKINLNKLKSKDYSKNNTSNICIILEKIKNIIILRNNF</sequence>
<dbReference type="Proteomes" id="UP000222862">
    <property type="component" value="Unassembled WGS sequence"/>
</dbReference>
<accession>A0A2B7YEJ9</accession>